<gene>
    <name evidence="1" type="ORF">MNBD_ALPHA08-979</name>
</gene>
<proteinExistence type="predicted"/>
<evidence type="ECO:0000313" key="1">
    <source>
        <dbReference type="EMBL" id="VAV87674.1"/>
    </source>
</evidence>
<name>A0A3B0R2J4_9ZZZZ</name>
<dbReference type="AlphaFoldDB" id="A0A3B0R2J4"/>
<protein>
    <submittedName>
        <fullName evidence="1">Uncharacterized protein</fullName>
    </submittedName>
</protein>
<accession>A0A3B0R2J4</accession>
<organism evidence="1">
    <name type="scientific">hydrothermal vent metagenome</name>
    <dbReference type="NCBI Taxonomy" id="652676"/>
    <lineage>
        <taxon>unclassified sequences</taxon>
        <taxon>metagenomes</taxon>
        <taxon>ecological metagenomes</taxon>
    </lineage>
</organism>
<reference evidence="1" key="1">
    <citation type="submission" date="2018-06" db="EMBL/GenBank/DDBJ databases">
        <authorList>
            <person name="Zhirakovskaya E."/>
        </authorList>
    </citation>
    <scope>NUCLEOTIDE SEQUENCE</scope>
</reference>
<sequence>MFAKILLTAVIALATLVIFRQVSERNKKDRIRVKNDQRRPIKTKNLVWDEKSQSYRDED</sequence>
<dbReference type="EMBL" id="UOEC01000032">
    <property type="protein sequence ID" value="VAV87674.1"/>
    <property type="molecule type" value="Genomic_DNA"/>
</dbReference>